<organism evidence="1 2">
    <name type="scientific">Pseudoalteromonas citrea</name>
    <dbReference type="NCBI Taxonomy" id="43655"/>
    <lineage>
        <taxon>Bacteria</taxon>
        <taxon>Pseudomonadati</taxon>
        <taxon>Pseudomonadota</taxon>
        <taxon>Gammaproteobacteria</taxon>
        <taxon>Alteromonadales</taxon>
        <taxon>Pseudoalteromonadaceae</taxon>
        <taxon>Pseudoalteromonas</taxon>
    </lineage>
</organism>
<evidence type="ECO:0000313" key="2">
    <source>
        <dbReference type="Proteomes" id="UP000016487"/>
    </source>
</evidence>
<sequence length="39" mass="4450">MEVFGIFCFFIMLRIDMGPDLRQGDNIGGGDKIWGRETN</sequence>
<protein>
    <submittedName>
        <fullName evidence="1">Uncharacterized protein</fullName>
    </submittedName>
</protein>
<evidence type="ECO:0000313" key="1">
    <source>
        <dbReference type="EMBL" id="KAF7765046.1"/>
    </source>
</evidence>
<proteinExistence type="predicted"/>
<comment type="caution">
    <text evidence="1">The sequence shown here is derived from an EMBL/GenBank/DDBJ whole genome shotgun (WGS) entry which is preliminary data.</text>
</comment>
<dbReference type="Proteomes" id="UP000016487">
    <property type="component" value="Unassembled WGS sequence"/>
</dbReference>
<reference evidence="1" key="1">
    <citation type="journal article" date="2012" name="J. Bacteriol.">
        <title>Genome sequences of type strains of seven species of the marine bacterium Pseudoalteromonas.</title>
        <authorList>
            <person name="Xie B.B."/>
            <person name="Shu Y.L."/>
            <person name="Qin Q.L."/>
            <person name="Rong J.C."/>
            <person name="Zhang X.Y."/>
            <person name="Chen X.L."/>
            <person name="Shi M."/>
            <person name="He H.L."/>
            <person name="Zhou B.C."/>
            <person name="Zhang Y.Z."/>
        </authorList>
    </citation>
    <scope>NUCLEOTIDE SEQUENCE</scope>
    <source>
        <strain evidence="1">DSM 8771</strain>
    </source>
</reference>
<gene>
    <name evidence="1" type="ORF">PCIT_b1180</name>
</gene>
<dbReference type="EMBL" id="AHBZ03000027">
    <property type="protein sequence ID" value="KAF7765046.1"/>
    <property type="molecule type" value="Genomic_DNA"/>
</dbReference>
<name>A0AAD4FQF6_9GAMM</name>
<dbReference type="AlphaFoldDB" id="A0AAD4FQF6"/>
<accession>A0AAD4FQF6</accession>
<reference evidence="1" key="2">
    <citation type="submission" date="2015-03" db="EMBL/GenBank/DDBJ databases">
        <title>Genome sequence of Pseudoalteromonas citrea.</title>
        <authorList>
            <person name="Xie B.-B."/>
            <person name="Rong J.-C."/>
            <person name="Qin Q.-L."/>
            <person name="Zhang Y.-Z."/>
        </authorList>
    </citation>
    <scope>NUCLEOTIDE SEQUENCE</scope>
    <source>
        <strain evidence="1">DSM 8771</strain>
    </source>
</reference>